<feature type="chain" id="PRO_5036811250" description="DUF2946 domain-containing protein" evidence="1">
    <location>
        <begin position="21"/>
        <end position="120"/>
    </location>
</feature>
<gene>
    <name evidence="2" type="ORF">GCM10009304_24400</name>
</gene>
<comment type="caution">
    <text evidence="2">The sequence shown here is derived from an EMBL/GenBank/DDBJ whole genome shotgun (WGS) entry which is preliminary data.</text>
</comment>
<keyword evidence="3" id="KW-1185">Reference proteome</keyword>
<protein>
    <recommendedName>
        <fullName evidence="4">DUF2946 domain-containing protein</fullName>
    </recommendedName>
</protein>
<dbReference type="Proteomes" id="UP000635983">
    <property type="component" value="Unassembled WGS sequence"/>
</dbReference>
<accession>A0A917UYQ3</accession>
<dbReference type="InterPro" id="IPR021333">
    <property type="entry name" value="DUF2946"/>
</dbReference>
<dbReference type="AlphaFoldDB" id="A0A917UYQ3"/>
<name>A0A917UYQ3_9PSED</name>
<organism evidence="2 3">
    <name type="scientific">Pseudomonas matsuisoli</name>
    <dbReference type="NCBI Taxonomy" id="1515666"/>
    <lineage>
        <taxon>Bacteria</taxon>
        <taxon>Pseudomonadati</taxon>
        <taxon>Pseudomonadota</taxon>
        <taxon>Gammaproteobacteria</taxon>
        <taxon>Pseudomonadales</taxon>
        <taxon>Pseudomonadaceae</taxon>
        <taxon>Pseudomonas</taxon>
    </lineage>
</organism>
<reference evidence="2" key="2">
    <citation type="submission" date="2020-09" db="EMBL/GenBank/DDBJ databases">
        <authorList>
            <person name="Sun Q."/>
            <person name="Ohkuma M."/>
        </authorList>
    </citation>
    <scope>NUCLEOTIDE SEQUENCE</scope>
    <source>
        <strain evidence="2">JCM 30078</strain>
    </source>
</reference>
<evidence type="ECO:0000313" key="3">
    <source>
        <dbReference type="Proteomes" id="UP000635983"/>
    </source>
</evidence>
<evidence type="ECO:0000313" key="2">
    <source>
        <dbReference type="EMBL" id="GGJ97632.1"/>
    </source>
</evidence>
<proteinExistence type="predicted"/>
<evidence type="ECO:0000256" key="1">
    <source>
        <dbReference type="SAM" id="SignalP"/>
    </source>
</evidence>
<evidence type="ECO:0008006" key="4">
    <source>
        <dbReference type="Google" id="ProtNLM"/>
    </source>
</evidence>
<keyword evidence="1" id="KW-0732">Signal</keyword>
<feature type="signal peptide" evidence="1">
    <location>
        <begin position="1"/>
        <end position="20"/>
    </location>
</feature>
<reference evidence="2" key="1">
    <citation type="journal article" date="2014" name="Int. J. Syst. Evol. Microbiol.">
        <title>Complete genome sequence of Corynebacterium casei LMG S-19264T (=DSM 44701T), isolated from a smear-ripened cheese.</title>
        <authorList>
            <consortium name="US DOE Joint Genome Institute (JGI-PGF)"/>
            <person name="Walter F."/>
            <person name="Albersmeier A."/>
            <person name="Kalinowski J."/>
            <person name="Ruckert C."/>
        </authorList>
    </citation>
    <scope>NUCLEOTIDE SEQUENCE</scope>
    <source>
        <strain evidence="2">JCM 30078</strain>
    </source>
</reference>
<dbReference type="Pfam" id="PF11162">
    <property type="entry name" value="DUF2946"/>
    <property type="match status" value="1"/>
</dbReference>
<dbReference type="EMBL" id="BMPO01000005">
    <property type="protein sequence ID" value="GGJ97632.1"/>
    <property type="molecule type" value="Genomic_DNA"/>
</dbReference>
<sequence length="120" mass="12531">MLPALFAMLLLIAGPLLSQAVSLSHASPQPAPCHAQIPVHAHGEPAASVALHSDGHAHALWAKCGYCELLLTCPGVSGFSYVALVPPPYGGPLALPRKVRDEHLPPILHDAQPRAPPVLV</sequence>